<dbReference type="Proteomes" id="UP001341840">
    <property type="component" value="Unassembled WGS sequence"/>
</dbReference>
<reference evidence="1 2" key="1">
    <citation type="journal article" date="2023" name="Plants (Basel)">
        <title>Bridging the Gap: Combining Genomics and Transcriptomics Approaches to Understand Stylosanthes scabra, an Orphan Legume from the Brazilian Caatinga.</title>
        <authorList>
            <person name="Ferreira-Neto J.R.C."/>
            <person name="da Silva M.D."/>
            <person name="Binneck E."/>
            <person name="de Melo N.F."/>
            <person name="da Silva R.H."/>
            <person name="de Melo A.L.T.M."/>
            <person name="Pandolfi V."/>
            <person name="Bustamante F.O."/>
            <person name="Brasileiro-Vidal A.C."/>
            <person name="Benko-Iseppon A.M."/>
        </authorList>
    </citation>
    <scope>NUCLEOTIDE SEQUENCE [LARGE SCALE GENOMIC DNA]</scope>
    <source>
        <tissue evidence="1">Leaves</tissue>
    </source>
</reference>
<keyword evidence="2" id="KW-1185">Reference proteome</keyword>
<sequence>MHKKKLHILLLRRGAIGVTINAAVVAHHLLELLEVDVAVTVGIHGLDHAVAFFDGALQAEAVQDEVELCGGDEAVFVLVVQVEGVAELRGASVGGVGAAEGGKLGEADEAIMVGV</sequence>
<protein>
    <submittedName>
        <fullName evidence="1">Uncharacterized protein</fullName>
    </submittedName>
</protein>
<dbReference type="EMBL" id="JASCZI010120855">
    <property type="protein sequence ID" value="MED6156031.1"/>
    <property type="molecule type" value="Genomic_DNA"/>
</dbReference>
<name>A0ABU6U4D4_9FABA</name>
<accession>A0ABU6U4D4</accession>
<comment type="caution">
    <text evidence="1">The sequence shown here is derived from an EMBL/GenBank/DDBJ whole genome shotgun (WGS) entry which is preliminary data.</text>
</comment>
<proteinExistence type="predicted"/>
<evidence type="ECO:0000313" key="1">
    <source>
        <dbReference type="EMBL" id="MED6156031.1"/>
    </source>
</evidence>
<evidence type="ECO:0000313" key="2">
    <source>
        <dbReference type="Proteomes" id="UP001341840"/>
    </source>
</evidence>
<gene>
    <name evidence="1" type="ORF">PIB30_010958</name>
</gene>
<organism evidence="1 2">
    <name type="scientific">Stylosanthes scabra</name>
    <dbReference type="NCBI Taxonomy" id="79078"/>
    <lineage>
        <taxon>Eukaryota</taxon>
        <taxon>Viridiplantae</taxon>
        <taxon>Streptophyta</taxon>
        <taxon>Embryophyta</taxon>
        <taxon>Tracheophyta</taxon>
        <taxon>Spermatophyta</taxon>
        <taxon>Magnoliopsida</taxon>
        <taxon>eudicotyledons</taxon>
        <taxon>Gunneridae</taxon>
        <taxon>Pentapetalae</taxon>
        <taxon>rosids</taxon>
        <taxon>fabids</taxon>
        <taxon>Fabales</taxon>
        <taxon>Fabaceae</taxon>
        <taxon>Papilionoideae</taxon>
        <taxon>50 kb inversion clade</taxon>
        <taxon>dalbergioids sensu lato</taxon>
        <taxon>Dalbergieae</taxon>
        <taxon>Pterocarpus clade</taxon>
        <taxon>Stylosanthes</taxon>
    </lineage>
</organism>